<dbReference type="eggNOG" id="ENOG5030RHF">
    <property type="taxonomic scope" value="Bacteria"/>
</dbReference>
<dbReference type="KEGG" id="sesp:BN6_11580"/>
<feature type="chain" id="PRO_5003833858" description="Secreted protein" evidence="1">
    <location>
        <begin position="28"/>
        <end position="218"/>
    </location>
</feature>
<keyword evidence="1" id="KW-0732">Signal</keyword>
<proteinExistence type="predicted"/>
<reference evidence="2 3" key="1">
    <citation type="journal article" date="2012" name="BMC Genomics">
        <title>Complete genome sequence of Saccharothrix espanaensis DSM 44229T and comparison to the other completely sequenced Pseudonocardiaceae.</title>
        <authorList>
            <person name="Strobel T."/>
            <person name="Al-Dilaimi A."/>
            <person name="Blom J."/>
            <person name="Gessner A."/>
            <person name="Kalinowski J."/>
            <person name="Luzhetska M."/>
            <person name="Puhler A."/>
            <person name="Szczepanowski R."/>
            <person name="Bechthold A."/>
            <person name="Ruckert C."/>
        </authorList>
    </citation>
    <scope>NUCLEOTIDE SEQUENCE [LARGE SCALE GENOMIC DNA]</scope>
    <source>
        <strain evidence="3">ATCC 51144 / DSM 44229 / JCM 9112 / NBRC 15066 / NRRL 15764</strain>
    </source>
</reference>
<dbReference type="OrthoDB" id="3682027at2"/>
<evidence type="ECO:0000256" key="1">
    <source>
        <dbReference type="SAM" id="SignalP"/>
    </source>
</evidence>
<accession>K0JUJ8</accession>
<dbReference type="BioCyc" id="SESP1179773:BN6_RS05695-MONOMER"/>
<sequence>MNHILARRAGAVAAALALCLVGAPAQAATPPGVASAGSADFTRAGRHVVVPALAPCSVGGPTTASSSAVAEAGIRFGAGSSTCTTTVIDAQNNTTETRSSAQGVDFELSALTTAGGARLKVGRWQVSCTGREDGTAAGWELEGLSGFPGLPKDIPANYRYEVKGSTGVVLAEITFSEVLLPEPNDGSLTMNLMHLRFAEASGATGDVVVGAASCSPTP</sequence>
<name>K0JUJ8_SACES</name>
<evidence type="ECO:0000313" key="3">
    <source>
        <dbReference type="Proteomes" id="UP000006281"/>
    </source>
</evidence>
<feature type="signal peptide" evidence="1">
    <location>
        <begin position="1"/>
        <end position="27"/>
    </location>
</feature>
<dbReference type="Proteomes" id="UP000006281">
    <property type="component" value="Chromosome"/>
</dbReference>
<protein>
    <recommendedName>
        <fullName evidence="4">Secreted protein</fullName>
    </recommendedName>
</protein>
<dbReference type="RefSeq" id="WP_015098597.1">
    <property type="nucleotide sequence ID" value="NC_019673.1"/>
</dbReference>
<dbReference type="EMBL" id="HE804045">
    <property type="protein sequence ID" value="CCH28484.1"/>
    <property type="molecule type" value="Genomic_DNA"/>
</dbReference>
<gene>
    <name evidence="2" type="ordered locus">BN6_11580</name>
</gene>
<dbReference type="PATRIC" id="fig|1179773.3.peg.1163"/>
<dbReference type="AlphaFoldDB" id="K0JUJ8"/>
<keyword evidence="3" id="KW-1185">Reference proteome</keyword>
<organism evidence="2 3">
    <name type="scientific">Saccharothrix espanaensis (strain ATCC 51144 / DSM 44229 / JCM 9112 / NBRC 15066 / NRRL 15764)</name>
    <dbReference type="NCBI Taxonomy" id="1179773"/>
    <lineage>
        <taxon>Bacteria</taxon>
        <taxon>Bacillati</taxon>
        <taxon>Actinomycetota</taxon>
        <taxon>Actinomycetes</taxon>
        <taxon>Pseudonocardiales</taxon>
        <taxon>Pseudonocardiaceae</taxon>
        <taxon>Saccharothrix</taxon>
    </lineage>
</organism>
<dbReference type="HOGENOM" id="CLU_1259266_0_0_11"/>
<evidence type="ECO:0000313" key="2">
    <source>
        <dbReference type="EMBL" id="CCH28484.1"/>
    </source>
</evidence>
<evidence type="ECO:0008006" key="4">
    <source>
        <dbReference type="Google" id="ProtNLM"/>
    </source>
</evidence>